<feature type="region of interest" description="Disordered" evidence="1">
    <location>
        <begin position="31"/>
        <end position="98"/>
    </location>
</feature>
<evidence type="ECO:0000313" key="3">
    <source>
        <dbReference type="EMBL" id="PMD41040.1"/>
    </source>
</evidence>
<name>A0A2J6RRC2_HYAVF</name>
<evidence type="ECO:0000313" key="4">
    <source>
        <dbReference type="Proteomes" id="UP000235786"/>
    </source>
</evidence>
<keyword evidence="4" id="KW-1185">Reference proteome</keyword>
<gene>
    <name evidence="3" type="ORF">L207DRAFT_529321</name>
</gene>
<dbReference type="Proteomes" id="UP000235786">
    <property type="component" value="Unassembled WGS sequence"/>
</dbReference>
<feature type="transmembrane region" description="Helical" evidence="2">
    <location>
        <begin position="550"/>
        <end position="573"/>
    </location>
</feature>
<keyword evidence="2" id="KW-1133">Transmembrane helix</keyword>
<keyword evidence="2" id="KW-0472">Membrane</keyword>
<dbReference type="EMBL" id="KZ613945">
    <property type="protein sequence ID" value="PMD41040.1"/>
    <property type="molecule type" value="Genomic_DNA"/>
</dbReference>
<keyword evidence="2" id="KW-0812">Transmembrane</keyword>
<feature type="compositionally biased region" description="Low complexity" evidence="1">
    <location>
        <begin position="76"/>
        <end position="89"/>
    </location>
</feature>
<sequence length="574" mass="63115">MASQSPFGELSIESFRSDELLSSDLNSPYDLQAEANTHNEILSPTTATPSQVSSQIIKPAPKSFDRSNEGASGNLASQSSESQAASPESEQQKTEGFHDEQAAFEATCKGFSFRYPVRGVNAPEASPGESQLEPLREKLSLLFLEIVQIGIDDKEARVKDPQNYDPDGVTGVFSRCSSIYQAFVDTRNEIVTKEQEVLGDLISSLVKKGGISEEMTARQSGCNSNGDLQLEASFDLRSPSQKTLILTIDKTGNAYLKTNDPATFLRLSRMIDLKRHADVKFSPFAKRRCTEYPDADLMTVLSYIKILCPPRYPPEKATKGYVLPHVYNALKRMKEAEKASAFRASIASSGSLVNSVDDEKRMSKFLHNFESQRHQDETASRAISSRRVQRYRTFASRSADAMKKCGPSSLSVRPRKSRRVGIRDRASLRKAEFSFSLDNQTAPDEITLPEESKTSVRDRDNFVAGDAERISGNGRFAEAFLTLLKATTTSLETTASIKFAVSPPNGVQISEGAKDTLIVTPSSLVNATSDQNVIESPDDDSGIGYDQMPLIIAFVTIGVVLFVSYFVALALFLY</sequence>
<dbReference type="AlphaFoldDB" id="A0A2J6RRC2"/>
<feature type="compositionally biased region" description="Polar residues" evidence="1">
    <location>
        <begin position="34"/>
        <end position="56"/>
    </location>
</feature>
<evidence type="ECO:0000256" key="2">
    <source>
        <dbReference type="SAM" id="Phobius"/>
    </source>
</evidence>
<proteinExistence type="predicted"/>
<organism evidence="3 4">
    <name type="scientific">Hyaloscypha variabilis (strain UAMH 11265 / GT02V1 / F)</name>
    <name type="common">Meliniomyces variabilis</name>
    <dbReference type="NCBI Taxonomy" id="1149755"/>
    <lineage>
        <taxon>Eukaryota</taxon>
        <taxon>Fungi</taxon>
        <taxon>Dikarya</taxon>
        <taxon>Ascomycota</taxon>
        <taxon>Pezizomycotina</taxon>
        <taxon>Leotiomycetes</taxon>
        <taxon>Helotiales</taxon>
        <taxon>Hyaloscyphaceae</taxon>
        <taxon>Hyaloscypha</taxon>
        <taxon>Hyaloscypha variabilis</taxon>
    </lineage>
</organism>
<reference evidence="3 4" key="1">
    <citation type="submission" date="2016-04" db="EMBL/GenBank/DDBJ databases">
        <title>A degradative enzymes factory behind the ericoid mycorrhizal symbiosis.</title>
        <authorList>
            <consortium name="DOE Joint Genome Institute"/>
            <person name="Martino E."/>
            <person name="Morin E."/>
            <person name="Grelet G."/>
            <person name="Kuo A."/>
            <person name="Kohler A."/>
            <person name="Daghino S."/>
            <person name="Barry K."/>
            <person name="Choi C."/>
            <person name="Cichocki N."/>
            <person name="Clum A."/>
            <person name="Copeland A."/>
            <person name="Hainaut M."/>
            <person name="Haridas S."/>
            <person name="Labutti K."/>
            <person name="Lindquist E."/>
            <person name="Lipzen A."/>
            <person name="Khouja H.-R."/>
            <person name="Murat C."/>
            <person name="Ohm R."/>
            <person name="Olson A."/>
            <person name="Spatafora J."/>
            <person name="Veneault-Fourrey C."/>
            <person name="Henrissat B."/>
            <person name="Grigoriev I."/>
            <person name="Martin F."/>
            <person name="Perotto S."/>
        </authorList>
    </citation>
    <scope>NUCLEOTIDE SEQUENCE [LARGE SCALE GENOMIC DNA]</scope>
    <source>
        <strain evidence="3 4">F</strain>
    </source>
</reference>
<accession>A0A2J6RRC2</accession>
<protein>
    <submittedName>
        <fullName evidence="3">Uncharacterized protein</fullName>
    </submittedName>
</protein>
<evidence type="ECO:0000256" key="1">
    <source>
        <dbReference type="SAM" id="MobiDB-lite"/>
    </source>
</evidence>